<dbReference type="Proteomes" id="UP000299102">
    <property type="component" value="Unassembled WGS sequence"/>
</dbReference>
<keyword evidence="2" id="KW-1185">Reference proteome</keyword>
<gene>
    <name evidence="1" type="ORF">EVAR_7989_1</name>
</gene>
<dbReference type="AlphaFoldDB" id="A0A4C1TK58"/>
<accession>A0A4C1TK58</accession>
<evidence type="ECO:0000313" key="2">
    <source>
        <dbReference type="Proteomes" id="UP000299102"/>
    </source>
</evidence>
<reference evidence="1 2" key="1">
    <citation type="journal article" date="2019" name="Commun. Biol.">
        <title>The bagworm genome reveals a unique fibroin gene that provides high tensile strength.</title>
        <authorList>
            <person name="Kono N."/>
            <person name="Nakamura H."/>
            <person name="Ohtoshi R."/>
            <person name="Tomita M."/>
            <person name="Numata K."/>
            <person name="Arakawa K."/>
        </authorList>
    </citation>
    <scope>NUCLEOTIDE SEQUENCE [LARGE SCALE GENOMIC DNA]</scope>
</reference>
<proteinExistence type="predicted"/>
<evidence type="ECO:0000313" key="1">
    <source>
        <dbReference type="EMBL" id="GBP13758.1"/>
    </source>
</evidence>
<name>A0A4C1TK58_EUMVA</name>
<organism evidence="1 2">
    <name type="scientific">Eumeta variegata</name>
    <name type="common">Bagworm moth</name>
    <name type="synonym">Eumeta japonica</name>
    <dbReference type="NCBI Taxonomy" id="151549"/>
    <lineage>
        <taxon>Eukaryota</taxon>
        <taxon>Metazoa</taxon>
        <taxon>Ecdysozoa</taxon>
        <taxon>Arthropoda</taxon>
        <taxon>Hexapoda</taxon>
        <taxon>Insecta</taxon>
        <taxon>Pterygota</taxon>
        <taxon>Neoptera</taxon>
        <taxon>Endopterygota</taxon>
        <taxon>Lepidoptera</taxon>
        <taxon>Glossata</taxon>
        <taxon>Ditrysia</taxon>
        <taxon>Tineoidea</taxon>
        <taxon>Psychidae</taxon>
        <taxon>Oiketicinae</taxon>
        <taxon>Eumeta</taxon>
    </lineage>
</organism>
<comment type="caution">
    <text evidence="1">The sequence shown here is derived from an EMBL/GenBank/DDBJ whole genome shotgun (WGS) entry which is preliminary data.</text>
</comment>
<dbReference type="EMBL" id="BGZK01000059">
    <property type="protein sequence ID" value="GBP13758.1"/>
    <property type="molecule type" value="Genomic_DNA"/>
</dbReference>
<sequence length="86" mass="9165">MAARARGVGPATTPHVHNERFGDKHFIGMQGKNSCAASGCYKYTEAVLVSRAISVGVHPRRAATRAHAPLRVPLHAIMWGGGGKYV</sequence>
<protein>
    <submittedName>
        <fullName evidence="1">Uncharacterized protein</fullName>
    </submittedName>
</protein>